<proteinExistence type="predicted"/>
<feature type="non-terminal residue" evidence="2">
    <location>
        <position position="1"/>
    </location>
</feature>
<organism evidence="2">
    <name type="scientific">Tanacetum cinerariifolium</name>
    <name type="common">Dalmatian daisy</name>
    <name type="synonym">Chrysanthemum cinerariifolium</name>
    <dbReference type="NCBI Taxonomy" id="118510"/>
    <lineage>
        <taxon>Eukaryota</taxon>
        <taxon>Viridiplantae</taxon>
        <taxon>Streptophyta</taxon>
        <taxon>Embryophyta</taxon>
        <taxon>Tracheophyta</taxon>
        <taxon>Spermatophyta</taxon>
        <taxon>Magnoliopsida</taxon>
        <taxon>eudicotyledons</taxon>
        <taxon>Gunneridae</taxon>
        <taxon>Pentapetalae</taxon>
        <taxon>asterids</taxon>
        <taxon>campanulids</taxon>
        <taxon>Asterales</taxon>
        <taxon>Asteraceae</taxon>
        <taxon>Asteroideae</taxon>
        <taxon>Anthemideae</taxon>
        <taxon>Anthemidinae</taxon>
        <taxon>Tanacetum</taxon>
    </lineage>
</organism>
<sequence length="51" mass="4990">SSRGGKSLAAMQPGLASTVVPKDASVGVGDPDPLSFADAPSRHPADVAQSS</sequence>
<protein>
    <submittedName>
        <fullName evidence="2">Uncharacterized protein</fullName>
    </submittedName>
</protein>
<reference evidence="2" key="1">
    <citation type="journal article" date="2019" name="Sci. Rep.">
        <title>Draft genome of Tanacetum cinerariifolium, the natural source of mosquito coil.</title>
        <authorList>
            <person name="Yamashiro T."/>
            <person name="Shiraishi A."/>
            <person name="Satake H."/>
            <person name="Nakayama K."/>
        </authorList>
    </citation>
    <scope>NUCLEOTIDE SEQUENCE</scope>
</reference>
<evidence type="ECO:0000256" key="1">
    <source>
        <dbReference type="SAM" id="MobiDB-lite"/>
    </source>
</evidence>
<accession>A0A699U4B0</accession>
<evidence type="ECO:0000313" key="2">
    <source>
        <dbReference type="EMBL" id="GFD17140.1"/>
    </source>
</evidence>
<name>A0A699U4B0_TANCI</name>
<comment type="caution">
    <text evidence="2">The sequence shown here is derived from an EMBL/GenBank/DDBJ whole genome shotgun (WGS) entry which is preliminary data.</text>
</comment>
<gene>
    <name evidence="2" type="ORF">Tci_889109</name>
</gene>
<dbReference type="AlphaFoldDB" id="A0A699U4B0"/>
<feature type="region of interest" description="Disordered" evidence="1">
    <location>
        <begin position="1"/>
        <end position="51"/>
    </location>
</feature>
<dbReference type="EMBL" id="BKCJ011298183">
    <property type="protein sequence ID" value="GFD17140.1"/>
    <property type="molecule type" value="Genomic_DNA"/>
</dbReference>